<evidence type="ECO:0000256" key="1">
    <source>
        <dbReference type="SAM" id="SignalP"/>
    </source>
</evidence>
<dbReference type="OrthoDB" id="9809727at2"/>
<dbReference type="AlphaFoldDB" id="A0A4Q5LQI8"/>
<evidence type="ECO:0000313" key="2">
    <source>
        <dbReference type="EMBL" id="RYU91712.1"/>
    </source>
</evidence>
<dbReference type="EMBL" id="SEWG01000002">
    <property type="protein sequence ID" value="RYU91712.1"/>
    <property type="molecule type" value="Genomic_DNA"/>
</dbReference>
<organism evidence="2 3">
    <name type="scientific">Mucilaginibacter terrigena</name>
    <dbReference type="NCBI Taxonomy" id="2492395"/>
    <lineage>
        <taxon>Bacteria</taxon>
        <taxon>Pseudomonadati</taxon>
        <taxon>Bacteroidota</taxon>
        <taxon>Sphingobacteriia</taxon>
        <taxon>Sphingobacteriales</taxon>
        <taxon>Sphingobacteriaceae</taxon>
        <taxon>Mucilaginibacter</taxon>
    </lineage>
</organism>
<feature type="signal peptide" evidence="1">
    <location>
        <begin position="1"/>
        <end position="18"/>
    </location>
</feature>
<feature type="chain" id="PRO_5020778649" description="DUF4198 domain-containing protein" evidence="1">
    <location>
        <begin position="19"/>
        <end position="277"/>
    </location>
</feature>
<sequence>MKKIITLLLLVLSAQAMAQNNPITAINISLPANPDANTANWGTGTSLLNIKASVNGRLDALVQESKILVTIKKGGNKVCGSYASNSAPSAGFKVATQVWDGADAVALLGEGCTLPPGDYELSVQFFSVRGGVGVPLSQETTKAFSIKGNEQQTFRDKTNVQMKESAVLSLGVVSPANGATISAEMQPRFTWTPVIPRPTEPVAYKIKIVEIVGDQSPEQAIHTNKPIFEKDSLASSAFQYPLNGPVLIPGKKYGWAIEANKKLGAISVFTTQKTTKR</sequence>
<evidence type="ECO:0008006" key="4">
    <source>
        <dbReference type="Google" id="ProtNLM"/>
    </source>
</evidence>
<protein>
    <recommendedName>
        <fullName evidence="4">DUF4198 domain-containing protein</fullName>
    </recommendedName>
</protein>
<evidence type="ECO:0000313" key="3">
    <source>
        <dbReference type="Proteomes" id="UP000293331"/>
    </source>
</evidence>
<keyword evidence="3" id="KW-1185">Reference proteome</keyword>
<comment type="caution">
    <text evidence="2">The sequence shown here is derived from an EMBL/GenBank/DDBJ whole genome shotgun (WGS) entry which is preliminary data.</text>
</comment>
<keyword evidence="1" id="KW-0732">Signal</keyword>
<accession>A0A4Q5LQI8</accession>
<dbReference type="RefSeq" id="WP_129875969.1">
    <property type="nucleotide sequence ID" value="NZ_SEWG01000002.1"/>
</dbReference>
<proteinExistence type="predicted"/>
<reference evidence="2 3" key="1">
    <citation type="submission" date="2019-02" db="EMBL/GenBank/DDBJ databases">
        <title>Bacterial novel species Mucilaginibacter sp. 17JY9-4 isolated from soil.</title>
        <authorList>
            <person name="Jung H.-Y."/>
        </authorList>
    </citation>
    <scope>NUCLEOTIDE SEQUENCE [LARGE SCALE GENOMIC DNA]</scope>
    <source>
        <strain evidence="2 3">17JY9-4</strain>
    </source>
</reference>
<gene>
    <name evidence="2" type="ORF">EWM62_07175</name>
</gene>
<name>A0A4Q5LQI8_9SPHI</name>
<dbReference type="Proteomes" id="UP000293331">
    <property type="component" value="Unassembled WGS sequence"/>
</dbReference>